<dbReference type="InterPro" id="IPR038987">
    <property type="entry name" value="MoeA-like"/>
</dbReference>
<dbReference type="EMBL" id="NWSV01000007">
    <property type="protein sequence ID" value="PDT03673.1"/>
    <property type="molecule type" value="Genomic_DNA"/>
</dbReference>
<comment type="pathway">
    <text evidence="3 11">Cofactor biosynthesis; molybdopterin biosynthesis.</text>
</comment>
<dbReference type="Gene3D" id="3.90.105.10">
    <property type="entry name" value="Molybdopterin biosynthesis moea protein, domain 2"/>
    <property type="match status" value="1"/>
</dbReference>
<dbReference type="InterPro" id="IPR036425">
    <property type="entry name" value="MoaB/Mog-like_dom_sf"/>
</dbReference>
<sequence>MNLLSVAEALNRLLSRAKPVAASQTLPLAEAEGRVLAVDLTAGLTQPPFNASAMDGYALRREDAPEPGAVLKVIGTSAAGHGFEANVGKGEAVRIFTGAPVPPGADSVLLQEDAEKIEGGIRTNFPVRQGQHVRPRGQDFVEGEVVLPAGTVIDFSRLTVAAGMNRPDVEILKRPLIAILATGDELLPPGSTPGPSQIIASNTFGIAALARKAGADVLDLGIVPDDKVKITAAIDTARDAKVDVIVTLGGASVGDHDLVQATLIEAGMQLDFWRIAMRPGKPLMVGSFGETHVLGLPGNPVSSLVCSLLFLEPLIRKLASLPPVQRETMVEAAVTLRANDHRQDYIRARLSKSTVGNWLAEPFGKQDSSMMKIFAQADCLIIRPPHAGELPAGAPCPVMLLRPDLLA</sequence>
<dbReference type="InterPro" id="IPR005111">
    <property type="entry name" value="MoeA_C_domain_IV"/>
</dbReference>
<keyword evidence="5 11" id="KW-0500">Molybdenum</keyword>
<dbReference type="Pfam" id="PF03453">
    <property type="entry name" value="MoeA_N"/>
    <property type="match status" value="1"/>
</dbReference>
<dbReference type="NCBIfam" id="NF045515">
    <property type="entry name" value="Glp_gephyrin"/>
    <property type="match status" value="1"/>
</dbReference>
<dbReference type="GO" id="GO:0006777">
    <property type="term" value="P:Mo-molybdopterin cofactor biosynthetic process"/>
    <property type="evidence" value="ECO:0007669"/>
    <property type="project" value="UniProtKB-UniRule"/>
</dbReference>
<protein>
    <recommendedName>
        <fullName evidence="11">Molybdopterin molybdenumtransferase</fullName>
        <ecNumber evidence="11">2.10.1.1</ecNumber>
    </recommendedName>
</protein>
<evidence type="ECO:0000256" key="6">
    <source>
        <dbReference type="ARBA" id="ARBA00022679"/>
    </source>
</evidence>
<dbReference type="GO" id="GO:0046872">
    <property type="term" value="F:metal ion binding"/>
    <property type="evidence" value="ECO:0007669"/>
    <property type="project" value="UniProtKB-UniRule"/>
</dbReference>
<comment type="similarity">
    <text evidence="4 11">Belongs to the MoeA family.</text>
</comment>
<dbReference type="SUPFAM" id="SSF63867">
    <property type="entry name" value="MoeA C-terminal domain-like"/>
    <property type="match status" value="1"/>
</dbReference>
<dbReference type="InterPro" id="IPR036135">
    <property type="entry name" value="MoeA_linker/N_sf"/>
</dbReference>
<proteinExistence type="inferred from homology"/>
<dbReference type="InterPro" id="IPR001453">
    <property type="entry name" value="MoaB/Mog_dom"/>
</dbReference>
<comment type="cofactor">
    <cofactor evidence="1 11">
        <name>Mg(2+)</name>
        <dbReference type="ChEBI" id="CHEBI:18420"/>
    </cofactor>
</comment>
<comment type="caution">
    <text evidence="13">The sequence shown here is derived from an EMBL/GenBank/DDBJ whole genome shotgun (WGS) entry which is preliminary data.</text>
</comment>
<dbReference type="Gene3D" id="2.40.340.10">
    <property type="entry name" value="MoeA, C-terminal, domain IV"/>
    <property type="match status" value="1"/>
</dbReference>
<keyword evidence="7 11" id="KW-0479">Metal-binding</keyword>
<dbReference type="GO" id="GO:0061599">
    <property type="term" value="F:molybdopterin molybdotransferase activity"/>
    <property type="evidence" value="ECO:0007669"/>
    <property type="project" value="UniProtKB-UniRule"/>
</dbReference>
<comment type="catalytic activity">
    <reaction evidence="10">
        <text>adenylyl-molybdopterin + molybdate = Mo-molybdopterin + AMP + H(+)</text>
        <dbReference type="Rhea" id="RHEA:35047"/>
        <dbReference type="ChEBI" id="CHEBI:15378"/>
        <dbReference type="ChEBI" id="CHEBI:36264"/>
        <dbReference type="ChEBI" id="CHEBI:62727"/>
        <dbReference type="ChEBI" id="CHEBI:71302"/>
        <dbReference type="ChEBI" id="CHEBI:456215"/>
        <dbReference type="EC" id="2.10.1.1"/>
    </reaction>
</comment>
<dbReference type="InterPro" id="IPR036688">
    <property type="entry name" value="MoeA_C_domain_IV_sf"/>
</dbReference>
<evidence type="ECO:0000256" key="9">
    <source>
        <dbReference type="ARBA" id="ARBA00023150"/>
    </source>
</evidence>
<comment type="function">
    <text evidence="2 11">Catalyzes the insertion of molybdate into adenylated molybdopterin with the concomitant release of AMP.</text>
</comment>
<keyword evidence="8 11" id="KW-0460">Magnesium</keyword>
<reference evidence="13 14" key="1">
    <citation type="submission" date="2017-09" db="EMBL/GenBank/DDBJ databases">
        <title>Comparative genomics of rhizobia isolated from Phaseolus vulgaris in China.</title>
        <authorList>
            <person name="Tong W."/>
        </authorList>
    </citation>
    <scope>NUCLEOTIDE SEQUENCE [LARGE SCALE GENOMIC DNA]</scope>
    <source>
        <strain evidence="13 14">C5</strain>
    </source>
</reference>
<keyword evidence="14" id="KW-1185">Reference proteome</keyword>
<dbReference type="Pfam" id="PF03454">
    <property type="entry name" value="MoeA_C"/>
    <property type="match status" value="1"/>
</dbReference>
<evidence type="ECO:0000256" key="8">
    <source>
        <dbReference type="ARBA" id="ARBA00022842"/>
    </source>
</evidence>
<keyword evidence="6 11" id="KW-0808">Transferase</keyword>
<dbReference type="InterPro" id="IPR008284">
    <property type="entry name" value="MoCF_biosynth_CS"/>
</dbReference>
<evidence type="ECO:0000259" key="12">
    <source>
        <dbReference type="SMART" id="SM00852"/>
    </source>
</evidence>
<accession>A0A2A6JCW3</accession>
<feature type="domain" description="MoaB/Mog" evidence="12">
    <location>
        <begin position="178"/>
        <end position="317"/>
    </location>
</feature>
<dbReference type="Pfam" id="PF00994">
    <property type="entry name" value="MoCF_biosynth"/>
    <property type="match status" value="1"/>
</dbReference>
<organism evidence="13 14">
    <name type="scientific">Rhizobium chutanense</name>
    <dbReference type="NCBI Taxonomy" id="2035448"/>
    <lineage>
        <taxon>Bacteria</taxon>
        <taxon>Pseudomonadati</taxon>
        <taxon>Pseudomonadota</taxon>
        <taxon>Alphaproteobacteria</taxon>
        <taxon>Hyphomicrobiales</taxon>
        <taxon>Rhizobiaceae</taxon>
        <taxon>Rhizobium/Agrobacterium group</taxon>
        <taxon>Rhizobium</taxon>
    </lineage>
</organism>
<evidence type="ECO:0000256" key="5">
    <source>
        <dbReference type="ARBA" id="ARBA00022505"/>
    </source>
</evidence>
<dbReference type="PANTHER" id="PTHR10192:SF5">
    <property type="entry name" value="GEPHYRIN"/>
    <property type="match status" value="1"/>
</dbReference>
<evidence type="ECO:0000256" key="7">
    <source>
        <dbReference type="ARBA" id="ARBA00022723"/>
    </source>
</evidence>
<evidence type="ECO:0000313" key="14">
    <source>
        <dbReference type="Proteomes" id="UP000220768"/>
    </source>
</evidence>
<dbReference type="EC" id="2.10.1.1" evidence="11"/>
<dbReference type="NCBIfam" id="TIGR00177">
    <property type="entry name" value="molyb_syn"/>
    <property type="match status" value="1"/>
</dbReference>
<dbReference type="CDD" id="cd00887">
    <property type="entry name" value="MoeA"/>
    <property type="match status" value="1"/>
</dbReference>
<dbReference type="PANTHER" id="PTHR10192">
    <property type="entry name" value="MOLYBDOPTERIN BIOSYNTHESIS PROTEIN"/>
    <property type="match status" value="1"/>
</dbReference>
<name>A0A2A6JCW3_9HYPH</name>
<dbReference type="Proteomes" id="UP000220768">
    <property type="component" value="Unassembled WGS sequence"/>
</dbReference>
<keyword evidence="9 11" id="KW-0501">Molybdenum cofactor biosynthesis</keyword>
<dbReference type="RefSeq" id="WP_097612704.1">
    <property type="nucleotide sequence ID" value="NZ_NWSV01000007.1"/>
</dbReference>
<dbReference type="InterPro" id="IPR005110">
    <property type="entry name" value="MoeA_linker/N"/>
</dbReference>
<dbReference type="Gene3D" id="2.170.190.11">
    <property type="entry name" value="Molybdopterin biosynthesis moea protein, domain 3"/>
    <property type="match status" value="1"/>
</dbReference>
<evidence type="ECO:0000256" key="10">
    <source>
        <dbReference type="ARBA" id="ARBA00047317"/>
    </source>
</evidence>
<dbReference type="SUPFAM" id="SSF63882">
    <property type="entry name" value="MoeA N-terminal region -like"/>
    <property type="match status" value="1"/>
</dbReference>
<dbReference type="FunFam" id="3.40.980.10:FF:000004">
    <property type="entry name" value="Molybdopterin molybdenumtransferase"/>
    <property type="match status" value="1"/>
</dbReference>
<dbReference type="FunFam" id="2.170.190.11:FF:000001">
    <property type="entry name" value="Molybdopterin molybdenumtransferase"/>
    <property type="match status" value="1"/>
</dbReference>
<evidence type="ECO:0000313" key="13">
    <source>
        <dbReference type="EMBL" id="PDT03673.1"/>
    </source>
</evidence>
<dbReference type="Gene3D" id="3.40.980.10">
    <property type="entry name" value="MoaB/Mog-like domain"/>
    <property type="match status" value="1"/>
</dbReference>
<evidence type="ECO:0000256" key="1">
    <source>
        <dbReference type="ARBA" id="ARBA00001946"/>
    </source>
</evidence>
<evidence type="ECO:0000256" key="4">
    <source>
        <dbReference type="ARBA" id="ARBA00010763"/>
    </source>
</evidence>
<evidence type="ECO:0000256" key="2">
    <source>
        <dbReference type="ARBA" id="ARBA00002901"/>
    </source>
</evidence>
<dbReference type="UniPathway" id="UPA00344"/>
<evidence type="ECO:0000256" key="3">
    <source>
        <dbReference type="ARBA" id="ARBA00005046"/>
    </source>
</evidence>
<dbReference type="PROSITE" id="PS01079">
    <property type="entry name" value="MOCF_BIOSYNTHESIS_2"/>
    <property type="match status" value="1"/>
</dbReference>
<gene>
    <name evidence="13" type="ORF">CO666_13990</name>
</gene>
<dbReference type="AlphaFoldDB" id="A0A2A6JCW3"/>
<evidence type="ECO:0000256" key="11">
    <source>
        <dbReference type="RuleBase" id="RU365090"/>
    </source>
</evidence>
<dbReference type="GO" id="GO:0005829">
    <property type="term" value="C:cytosol"/>
    <property type="evidence" value="ECO:0007669"/>
    <property type="project" value="TreeGrafter"/>
</dbReference>
<dbReference type="SUPFAM" id="SSF53218">
    <property type="entry name" value="Molybdenum cofactor biosynthesis proteins"/>
    <property type="match status" value="1"/>
</dbReference>
<dbReference type="SMART" id="SM00852">
    <property type="entry name" value="MoCF_biosynth"/>
    <property type="match status" value="1"/>
</dbReference>